<feature type="compositionally biased region" description="Low complexity" evidence="1">
    <location>
        <begin position="305"/>
        <end position="314"/>
    </location>
</feature>
<evidence type="ECO:0000256" key="3">
    <source>
        <dbReference type="SAM" id="SignalP"/>
    </source>
</evidence>
<gene>
    <name evidence="4" type="ORF">TTHERM_00530280</name>
</gene>
<dbReference type="RefSeq" id="XP_001032739.1">
    <property type="nucleotide sequence ID" value="XM_001032739.2"/>
</dbReference>
<protein>
    <submittedName>
        <fullName evidence="4">Transmembrane protein, putative</fullName>
    </submittedName>
</protein>
<organism evidence="4 5">
    <name type="scientific">Tetrahymena thermophila (strain SB210)</name>
    <dbReference type="NCBI Taxonomy" id="312017"/>
    <lineage>
        <taxon>Eukaryota</taxon>
        <taxon>Sar</taxon>
        <taxon>Alveolata</taxon>
        <taxon>Ciliophora</taxon>
        <taxon>Intramacronucleata</taxon>
        <taxon>Oligohymenophorea</taxon>
        <taxon>Hymenostomatida</taxon>
        <taxon>Tetrahymenina</taxon>
        <taxon>Tetrahymenidae</taxon>
        <taxon>Tetrahymena</taxon>
    </lineage>
</organism>
<dbReference type="HOGENOM" id="CLU_699246_0_0_1"/>
<keyword evidence="2" id="KW-1133">Transmembrane helix</keyword>
<evidence type="ECO:0000313" key="4">
    <source>
        <dbReference type="EMBL" id="EAR85076.1"/>
    </source>
</evidence>
<keyword evidence="5" id="KW-1185">Reference proteome</keyword>
<keyword evidence="3" id="KW-0732">Signal</keyword>
<name>I7MCX0_TETTS</name>
<dbReference type="InParanoid" id="I7MCX0"/>
<dbReference type="Proteomes" id="UP000009168">
    <property type="component" value="Unassembled WGS sequence"/>
</dbReference>
<feature type="region of interest" description="Disordered" evidence="1">
    <location>
        <begin position="298"/>
        <end position="323"/>
    </location>
</feature>
<dbReference type="EMBL" id="GG662522">
    <property type="protein sequence ID" value="EAR85076.1"/>
    <property type="molecule type" value="Genomic_DNA"/>
</dbReference>
<keyword evidence="2 4" id="KW-0812">Transmembrane</keyword>
<feature type="transmembrane region" description="Helical" evidence="2">
    <location>
        <begin position="342"/>
        <end position="361"/>
    </location>
</feature>
<dbReference type="GeneID" id="7827358"/>
<dbReference type="AlphaFoldDB" id="I7MCX0"/>
<reference evidence="5" key="1">
    <citation type="journal article" date="2006" name="PLoS Biol.">
        <title>Macronuclear genome sequence of the ciliate Tetrahymena thermophila, a model eukaryote.</title>
        <authorList>
            <person name="Eisen J.A."/>
            <person name="Coyne R.S."/>
            <person name="Wu M."/>
            <person name="Wu D."/>
            <person name="Thiagarajan M."/>
            <person name="Wortman J.R."/>
            <person name="Badger J.H."/>
            <person name="Ren Q."/>
            <person name="Amedeo P."/>
            <person name="Jones K.M."/>
            <person name="Tallon L.J."/>
            <person name="Delcher A.L."/>
            <person name="Salzberg S.L."/>
            <person name="Silva J.C."/>
            <person name="Haas B.J."/>
            <person name="Majoros W.H."/>
            <person name="Farzad M."/>
            <person name="Carlton J.M."/>
            <person name="Smith R.K. Jr."/>
            <person name="Garg J."/>
            <person name="Pearlman R.E."/>
            <person name="Karrer K.M."/>
            <person name="Sun L."/>
            <person name="Manning G."/>
            <person name="Elde N.C."/>
            <person name="Turkewitz A.P."/>
            <person name="Asai D.J."/>
            <person name="Wilkes D.E."/>
            <person name="Wang Y."/>
            <person name="Cai H."/>
            <person name="Collins K."/>
            <person name="Stewart B.A."/>
            <person name="Lee S.R."/>
            <person name="Wilamowska K."/>
            <person name="Weinberg Z."/>
            <person name="Ruzzo W.L."/>
            <person name="Wloga D."/>
            <person name="Gaertig J."/>
            <person name="Frankel J."/>
            <person name="Tsao C.-C."/>
            <person name="Gorovsky M.A."/>
            <person name="Keeling P.J."/>
            <person name="Waller R.F."/>
            <person name="Patron N.J."/>
            <person name="Cherry J.M."/>
            <person name="Stover N.A."/>
            <person name="Krieger C.J."/>
            <person name="del Toro C."/>
            <person name="Ryder H.F."/>
            <person name="Williamson S.C."/>
            <person name="Barbeau R.A."/>
            <person name="Hamilton E.P."/>
            <person name="Orias E."/>
        </authorList>
    </citation>
    <scope>NUCLEOTIDE SEQUENCE [LARGE SCALE GENOMIC DNA]</scope>
    <source>
        <strain evidence="5">SB210</strain>
    </source>
</reference>
<feature type="chain" id="PRO_5003712236" evidence="3">
    <location>
        <begin position="21"/>
        <end position="395"/>
    </location>
</feature>
<proteinExistence type="predicted"/>
<keyword evidence="2" id="KW-0472">Membrane</keyword>
<evidence type="ECO:0000256" key="1">
    <source>
        <dbReference type="SAM" id="MobiDB-lite"/>
    </source>
</evidence>
<sequence>MKKYIFTNFLLCLLISYLQGQRLSDPLQGDLLQTGEIILRQVKQNTTVDIIYQQKIVQQDYNVVLSLKRVEYQEICQGQYQFEMSVLLKQEDKFVLKIQNYDCLRKVELQWFAHTYQANSVNETAYFREQIYQKNMAIKGNRTISQEYLFDIKKNNRDILPLFTGFQLYPKTRIELITNRIFDRITSKVIQTNLNIYDYSETQNKTSKQVKFTMSFIIAHPSLFSCQKRLNTSESLAENALVLQNIEYLDTTQGSQEGNKLVCYFKQYNSSQQQQLQSQFTPLKNPIQYYINGKFQEKDNESNEDNQNNENENNQNEKENDNIPEIEKQEKNKLDQNDYFELFQTLIIIVAILTLLSGIIYKICKESQKSTQQFNHLQDIPQYQVPHHHVELQEE</sequence>
<dbReference type="KEGG" id="tet:TTHERM_00530280"/>
<feature type="signal peptide" evidence="3">
    <location>
        <begin position="1"/>
        <end position="20"/>
    </location>
</feature>
<accession>I7MCX0</accession>
<evidence type="ECO:0000313" key="5">
    <source>
        <dbReference type="Proteomes" id="UP000009168"/>
    </source>
</evidence>
<evidence type="ECO:0000256" key="2">
    <source>
        <dbReference type="SAM" id="Phobius"/>
    </source>
</evidence>